<name>A0ABV7B782_9GAMM</name>
<dbReference type="Pfam" id="PF07277">
    <property type="entry name" value="SapC"/>
    <property type="match status" value="1"/>
</dbReference>
<protein>
    <submittedName>
        <fullName evidence="2">SapC family protein</fullName>
    </submittedName>
</protein>
<dbReference type="RefSeq" id="WP_379759060.1">
    <property type="nucleotide sequence ID" value="NZ_JBHRSQ010000014.1"/>
</dbReference>
<dbReference type="EMBL" id="JBHRSQ010000014">
    <property type="protein sequence ID" value="MFC2992558.1"/>
    <property type="molecule type" value="Genomic_DNA"/>
</dbReference>
<comment type="caution">
    <text evidence="2">The sequence shown here is derived from an EMBL/GenBank/DDBJ whole genome shotgun (WGS) entry which is preliminary data.</text>
</comment>
<proteinExistence type="predicted"/>
<evidence type="ECO:0000256" key="1">
    <source>
        <dbReference type="SAM" id="MobiDB-lite"/>
    </source>
</evidence>
<evidence type="ECO:0000313" key="3">
    <source>
        <dbReference type="Proteomes" id="UP001595386"/>
    </source>
</evidence>
<feature type="region of interest" description="Disordered" evidence="1">
    <location>
        <begin position="236"/>
        <end position="265"/>
    </location>
</feature>
<gene>
    <name evidence="2" type="ORF">ACFODV_10990</name>
</gene>
<organism evidence="2 3">
    <name type="scientific">Halomonas tibetensis</name>
    <dbReference type="NCBI Taxonomy" id="2259590"/>
    <lineage>
        <taxon>Bacteria</taxon>
        <taxon>Pseudomonadati</taxon>
        <taxon>Pseudomonadota</taxon>
        <taxon>Gammaproteobacteria</taxon>
        <taxon>Oceanospirillales</taxon>
        <taxon>Halomonadaceae</taxon>
        <taxon>Halomonas</taxon>
    </lineage>
</organism>
<accession>A0ABV7B782</accession>
<keyword evidence="3" id="KW-1185">Reference proteome</keyword>
<dbReference type="InterPro" id="IPR010836">
    <property type="entry name" value="SapC"/>
</dbReference>
<feature type="compositionally biased region" description="Acidic residues" evidence="1">
    <location>
        <begin position="247"/>
        <end position="265"/>
    </location>
</feature>
<evidence type="ECO:0000313" key="2">
    <source>
        <dbReference type="EMBL" id="MFC2992558.1"/>
    </source>
</evidence>
<dbReference type="Proteomes" id="UP001595386">
    <property type="component" value="Unassembled WGS sequence"/>
</dbReference>
<reference evidence="3" key="1">
    <citation type="journal article" date="2019" name="Int. J. Syst. Evol. Microbiol.">
        <title>The Global Catalogue of Microorganisms (GCM) 10K type strain sequencing project: providing services to taxonomists for standard genome sequencing and annotation.</title>
        <authorList>
            <consortium name="The Broad Institute Genomics Platform"/>
            <consortium name="The Broad Institute Genome Sequencing Center for Infectious Disease"/>
            <person name="Wu L."/>
            <person name="Ma J."/>
        </authorList>
    </citation>
    <scope>NUCLEOTIDE SEQUENCE [LARGE SCALE GENOMIC DNA]</scope>
    <source>
        <strain evidence="3">KCTC 52660</strain>
    </source>
</reference>
<sequence>MSDWIVLSARKHASHGWRPRRGYHHVRTMASLPVLLAELPELAGHYVLALEEGEAGLQPVVLTDIGFGRNLYVDAEGRWLARYVPAALRGHPFHLQERDDGKAELCLHAEHLTADPAAPRLFDDQGKLAEDPQRAGHFLQECREQRAVTRAACAALEEEDLVVPWPLKVRLEIDAEPEAVPGLWRVDEQALAELSGDSLRRLNQLGALRLAFLQPSSLRQLHQLTQRGEHLARQGQLGLESTSEPPESLDEWFGGDDDLSFDFDS</sequence>